<dbReference type="AlphaFoldDB" id="A0A3M6UTL1"/>
<sequence length="89" mass="9692">MAIKKTLCFTLVVLALTCPDEISGDNFIKENGSPVCFGARDTQVGKFVVPVDGKMGGVRLVHLYGYVSCHTPSHHVAVVMKRTRRSTLS</sequence>
<evidence type="ECO:0000256" key="1">
    <source>
        <dbReference type="SAM" id="SignalP"/>
    </source>
</evidence>
<organism evidence="2 3">
    <name type="scientific">Pocillopora damicornis</name>
    <name type="common">Cauliflower coral</name>
    <name type="synonym">Millepora damicornis</name>
    <dbReference type="NCBI Taxonomy" id="46731"/>
    <lineage>
        <taxon>Eukaryota</taxon>
        <taxon>Metazoa</taxon>
        <taxon>Cnidaria</taxon>
        <taxon>Anthozoa</taxon>
        <taxon>Hexacorallia</taxon>
        <taxon>Scleractinia</taxon>
        <taxon>Astrocoeniina</taxon>
        <taxon>Pocilloporidae</taxon>
        <taxon>Pocillopora</taxon>
    </lineage>
</organism>
<evidence type="ECO:0000313" key="2">
    <source>
        <dbReference type="EMBL" id="RMX57033.1"/>
    </source>
</evidence>
<accession>A0A3M6UTL1</accession>
<reference evidence="2 3" key="1">
    <citation type="journal article" date="2018" name="Sci. Rep.">
        <title>Comparative analysis of the Pocillopora damicornis genome highlights role of immune system in coral evolution.</title>
        <authorList>
            <person name="Cunning R."/>
            <person name="Bay R.A."/>
            <person name="Gillette P."/>
            <person name="Baker A.C."/>
            <person name="Traylor-Knowles N."/>
        </authorList>
    </citation>
    <scope>NUCLEOTIDE SEQUENCE [LARGE SCALE GENOMIC DNA]</scope>
    <source>
        <strain evidence="2">RSMAS</strain>
        <tissue evidence="2">Whole animal</tissue>
    </source>
</reference>
<gene>
    <name evidence="2" type="ORF">pdam_00006172</name>
</gene>
<protein>
    <submittedName>
        <fullName evidence="2">Uncharacterized protein</fullName>
    </submittedName>
</protein>
<comment type="caution">
    <text evidence="2">The sequence shown here is derived from an EMBL/GenBank/DDBJ whole genome shotgun (WGS) entry which is preliminary data.</text>
</comment>
<feature type="signal peptide" evidence="1">
    <location>
        <begin position="1"/>
        <end position="24"/>
    </location>
</feature>
<keyword evidence="3" id="KW-1185">Reference proteome</keyword>
<feature type="chain" id="PRO_5018236125" evidence="1">
    <location>
        <begin position="25"/>
        <end position="89"/>
    </location>
</feature>
<dbReference type="Proteomes" id="UP000275408">
    <property type="component" value="Unassembled WGS sequence"/>
</dbReference>
<dbReference type="EMBL" id="RCHS01000749">
    <property type="protein sequence ID" value="RMX57033.1"/>
    <property type="molecule type" value="Genomic_DNA"/>
</dbReference>
<evidence type="ECO:0000313" key="3">
    <source>
        <dbReference type="Proteomes" id="UP000275408"/>
    </source>
</evidence>
<dbReference type="OrthoDB" id="5945099at2759"/>
<proteinExistence type="predicted"/>
<keyword evidence="1" id="KW-0732">Signal</keyword>
<name>A0A3M6UTL1_POCDA</name>